<dbReference type="AlphaFoldDB" id="A0A1N7HEK6"/>
<proteinExistence type="predicted"/>
<feature type="compositionally biased region" description="Basic and acidic residues" evidence="1">
    <location>
        <begin position="291"/>
        <end position="305"/>
    </location>
</feature>
<keyword evidence="3" id="KW-1185">Reference proteome</keyword>
<accession>A0A1N7HEK6</accession>
<dbReference type="Proteomes" id="UP000186218">
    <property type="component" value="Unassembled WGS sequence"/>
</dbReference>
<dbReference type="STRING" id="1344003.SAMN05445060_4074"/>
<dbReference type="EMBL" id="FTNT01000016">
    <property type="protein sequence ID" value="SIS23193.1"/>
    <property type="molecule type" value="Genomic_DNA"/>
</dbReference>
<feature type="region of interest" description="Disordered" evidence="1">
    <location>
        <begin position="42"/>
        <end position="78"/>
    </location>
</feature>
<evidence type="ECO:0000313" key="3">
    <source>
        <dbReference type="Proteomes" id="UP000186218"/>
    </source>
</evidence>
<feature type="compositionally biased region" description="Basic and acidic residues" evidence="1">
    <location>
        <begin position="214"/>
        <end position="233"/>
    </location>
</feature>
<gene>
    <name evidence="2" type="ORF">SAMN05445060_4074</name>
</gene>
<feature type="region of interest" description="Disordered" evidence="1">
    <location>
        <begin position="278"/>
        <end position="322"/>
    </location>
</feature>
<evidence type="ECO:0000256" key="1">
    <source>
        <dbReference type="SAM" id="MobiDB-lite"/>
    </source>
</evidence>
<reference evidence="2 3" key="1">
    <citation type="submission" date="2017-01" db="EMBL/GenBank/DDBJ databases">
        <authorList>
            <person name="Mah S.A."/>
            <person name="Swanson W.J."/>
            <person name="Moy G.W."/>
            <person name="Vacquier V.D."/>
        </authorList>
    </citation>
    <scope>NUCLEOTIDE SEQUENCE [LARGE SCALE GENOMIC DNA]</scope>
    <source>
        <strain evidence="2 3">CPCC 203464</strain>
    </source>
</reference>
<dbReference type="RefSeq" id="WP_076482864.1">
    <property type="nucleotide sequence ID" value="NZ_FTNT01000016.1"/>
</dbReference>
<feature type="region of interest" description="Disordered" evidence="1">
    <location>
        <begin position="188"/>
        <end position="261"/>
    </location>
</feature>
<evidence type="ECO:0000313" key="2">
    <source>
        <dbReference type="EMBL" id="SIS23193.1"/>
    </source>
</evidence>
<name>A0A1N7HEK6_9NOCA</name>
<protein>
    <submittedName>
        <fullName evidence="2">Uncharacterized protein</fullName>
    </submittedName>
</protein>
<sequence length="322" mass="34950">MEHHEHEERELVGDMERTIATAMSTVGSLVEAYFRARARRGWAQNRTTSDRDTDRTTGVDVRDPSPTPSEPSTELAVPRQPGAIWESAEYGQLVDHELRTHGVDPSRIGDADQDRAWMLRADGGDIIDTYRAADRWASRSEQAHQMRDNIAAELSDYGLDLNELLAQPRDQAAEQVVDARAQWWADNGADKATADTEADRDGERITGMLGDADQAERIERDTAQRSDDARDAADGLVVDDEQNTPPPRPGDSGAAVEAASTLTRAERVAEYAGTTAAGRAAAIAAVSHPTHPRDAANAKTKDTTHPKAGRAASVGRQKGRGL</sequence>
<organism evidence="2 3">
    <name type="scientific">Williamsia sterculiae</name>
    <dbReference type="NCBI Taxonomy" id="1344003"/>
    <lineage>
        <taxon>Bacteria</taxon>
        <taxon>Bacillati</taxon>
        <taxon>Actinomycetota</taxon>
        <taxon>Actinomycetes</taxon>
        <taxon>Mycobacteriales</taxon>
        <taxon>Nocardiaceae</taxon>
        <taxon>Williamsia</taxon>
    </lineage>
</organism>
<feature type="compositionally biased region" description="Basic and acidic residues" evidence="1">
    <location>
        <begin position="188"/>
        <end position="204"/>
    </location>
</feature>
<feature type="compositionally biased region" description="Basic and acidic residues" evidence="1">
    <location>
        <begin position="48"/>
        <end position="63"/>
    </location>
</feature>